<evidence type="ECO:0000259" key="2">
    <source>
        <dbReference type="Pfam" id="PF19575"/>
    </source>
</evidence>
<dbReference type="InterPro" id="IPR042261">
    <property type="entry name" value="Lsr2-like_dimerization"/>
</dbReference>
<keyword evidence="4" id="KW-1185">Reference proteome</keyword>
<name>A0A1H1RHZ3_9ACTN</name>
<feature type="region of interest" description="Disordered" evidence="1">
    <location>
        <begin position="50"/>
        <end position="84"/>
    </location>
</feature>
<organism evidence="3 4">
    <name type="scientific">Friedmanniella luteola</name>
    <dbReference type="NCBI Taxonomy" id="546871"/>
    <lineage>
        <taxon>Bacteria</taxon>
        <taxon>Bacillati</taxon>
        <taxon>Actinomycetota</taxon>
        <taxon>Actinomycetes</taxon>
        <taxon>Propionibacteriales</taxon>
        <taxon>Nocardioidaceae</taxon>
        <taxon>Friedmanniella</taxon>
    </lineage>
</organism>
<sequence>MVGRQAAAVRFDDLDSTVLDDERGKVCFALEDVDYENELSTTHQDQFHVGIEPSSDSAGVVDQAEETRTDRRRRDKPVIPPEGHHQIDELVRRYQAGASMRALAIEQGLSRGTIRRLLLAAGVQLRQQRQLPADPIWWAARIGGGRTDEEVAAELQVHPYTVARHLRNAGLRQPADRGEQPFAEWLKARTAADGACLRWIGGHTSSGYGEGRYQGANVWPTGSSGNTTTERSPTATSSPAPPTAPTPIASILHTCNP</sequence>
<dbReference type="AlphaFoldDB" id="A0A1H1RHZ3"/>
<dbReference type="STRING" id="546871.SAMN04488543_1566"/>
<feature type="domain" description="Helix-turn-helix" evidence="2">
    <location>
        <begin position="88"/>
        <end position="127"/>
    </location>
</feature>
<accession>A0A1H1RHZ3</accession>
<evidence type="ECO:0000313" key="4">
    <source>
        <dbReference type="Proteomes" id="UP000199092"/>
    </source>
</evidence>
<dbReference type="EMBL" id="LT629749">
    <property type="protein sequence ID" value="SDS35351.1"/>
    <property type="molecule type" value="Genomic_DNA"/>
</dbReference>
<dbReference type="Gene3D" id="1.10.10.60">
    <property type="entry name" value="Homeodomain-like"/>
    <property type="match status" value="1"/>
</dbReference>
<evidence type="ECO:0000313" key="3">
    <source>
        <dbReference type="EMBL" id="SDS35351.1"/>
    </source>
</evidence>
<dbReference type="Proteomes" id="UP000199092">
    <property type="component" value="Chromosome I"/>
</dbReference>
<reference evidence="3 4" key="1">
    <citation type="submission" date="2016-10" db="EMBL/GenBank/DDBJ databases">
        <authorList>
            <person name="de Groot N.N."/>
        </authorList>
    </citation>
    <scope>NUCLEOTIDE SEQUENCE [LARGE SCALE GENOMIC DNA]</scope>
    <source>
        <strain evidence="3 4">DSM 21741</strain>
    </source>
</reference>
<dbReference type="Pfam" id="PF19575">
    <property type="entry name" value="HTH_58"/>
    <property type="match status" value="1"/>
</dbReference>
<dbReference type="Gene3D" id="3.30.60.230">
    <property type="entry name" value="Lsr2, dimerization domain"/>
    <property type="match status" value="1"/>
</dbReference>
<protein>
    <submittedName>
        <fullName evidence="3">Lsr2 protein</fullName>
    </submittedName>
</protein>
<evidence type="ECO:0000256" key="1">
    <source>
        <dbReference type="SAM" id="MobiDB-lite"/>
    </source>
</evidence>
<feature type="region of interest" description="Disordered" evidence="1">
    <location>
        <begin position="219"/>
        <end position="249"/>
    </location>
</feature>
<proteinExistence type="predicted"/>
<gene>
    <name evidence="3" type="ORF">SAMN04488543_1566</name>
</gene>
<dbReference type="InterPro" id="IPR045745">
    <property type="entry name" value="HTH_58_Actinobacteria-type"/>
</dbReference>
<feature type="compositionally biased region" description="Polar residues" evidence="1">
    <location>
        <begin position="220"/>
        <end position="231"/>
    </location>
</feature>
<dbReference type="OrthoDB" id="4157092at2"/>